<organism evidence="1 2">
    <name type="scientific">Takifugu flavidus</name>
    <name type="common">sansaifugu</name>
    <dbReference type="NCBI Taxonomy" id="433684"/>
    <lineage>
        <taxon>Eukaryota</taxon>
        <taxon>Metazoa</taxon>
        <taxon>Chordata</taxon>
        <taxon>Craniata</taxon>
        <taxon>Vertebrata</taxon>
        <taxon>Euteleostomi</taxon>
        <taxon>Actinopterygii</taxon>
        <taxon>Neopterygii</taxon>
        <taxon>Teleostei</taxon>
        <taxon>Neoteleostei</taxon>
        <taxon>Acanthomorphata</taxon>
        <taxon>Eupercaria</taxon>
        <taxon>Tetraodontiformes</taxon>
        <taxon>Tetradontoidea</taxon>
        <taxon>Tetraodontidae</taxon>
        <taxon>Takifugu</taxon>
    </lineage>
</organism>
<dbReference type="EMBL" id="RHFK02000011">
    <property type="protein sequence ID" value="TWW68827.1"/>
    <property type="molecule type" value="Genomic_DNA"/>
</dbReference>
<evidence type="ECO:0000313" key="2">
    <source>
        <dbReference type="Proteomes" id="UP000324091"/>
    </source>
</evidence>
<keyword evidence="2" id="KW-1185">Reference proteome</keyword>
<comment type="caution">
    <text evidence="1">The sequence shown here is derived from an EMBL/GenBank/DDBJ whole genome shotgun (WGS) entry which is preliminary data.</text>
</comment>
<name>A0A5C6NTA4_9TELE</name>
<dbReference type="AlphaFoldDB" id="A0A5C6NTA4"/>
<dbReference type="Proteomes" id="UP000324091">
    <property type="component" value="Chromosome 19"/>
</dbReference>
<protein>
    <submittedName>
        <fullName evidence="1">Uncharacterized protein</fullName>
    </submittedName>
</protein>
<accession>A0A5C6NTA4</accession>
<reference evidence="1 2" key="1">
    <citation type="submission" date="2019-04" db="EMBL/GenBank/DDBJ databases">
        <title>Chromosome genome assembly for Takifugu flavidus.</title>
        <authorList>
            <person name="Xiao S."/>
        </authorList>
    </citation>
    <scope>NUCLEOTIDE SEQUENCE [LARGE SCALE GENOMIC DNA]</scope>
    <source>
        <strain evidence="1">HTHZ2018</strain>
        <tissue evidence="1">Muscle</tissue>
    </source>
</reference>
<proteinExistence type="predicted"/>
<sequence length="89" mass="10009">MRTKSRLLQTCSSLKMMAMVRTSLQKVVVFLHRLQRMAISSPRYQKLCKSDIFKNQSLLDYAPTTLGESVMSSLSCLPGVGLLSARLEQ</sequence>
<gene>
    <name evidence="1" type="ORF">D4764_19G0006250</name>
</gene>
<evidence type="ECO:0000313" key="1">
    <source>
        <dbReference type="EMBL" id="TWW68827.1"/>
    </source>
</evidence>